<dbReference type="EMBL" id="LJZQ01000006">
    <property type="protein sequence ID" value="KPQ29392.1"/>
    <property type="molecule type" value="Genomic_DNA"/>
</dbReference>
<accession>A0A0P7ZJ45</accession>
<dbReference type="AlphaFoldDB" id="A0A0P7ZJ45"/>
<evidence type="ECO:0000313" key="1">
    <source>
        <dbReference type="EMBL" id="KPQ29392.1"/>
    </source>
</evidence>
<evidence type="ECO:0000313" key="2">
    <source>
        <dbReference type="Proteomes" id="UP000050416"/>
    </source>
</evidence>
<comment type="caution">
    <text evidence="1">The sequence shown here is derived from an EMBL/GenBank/DDBJ whole genome shotgun (WGS) entry which is preliminary data.</text>
</comment>
<reference evidence="1 2" key="1">
    <citation type="submission" date="2015-09" db="EMBL/GenBank/DDBJ databases">
        <title>Identification and resolution of microdiversity through metagenomic sequencing of parallel consortia.</title>
        <authorList>
            <person name="Nelson W.C."/>
            <person name="Romine M.F."/>
            <person name="Lindemann S.R."/>
        </authorList>
    </citation>
    <scope>NUCLEOTIDE SEQUENCE [LARGE SCALE GENOMIC DNA]</scope>
    <source>
        <strain evidence="1">HL-55</strain>
    </source>
</reference>
<dbReference type="Proteomes" id="UP000050416">
    <property type="component" value="Unassembled WGS sequence"/>
</dbReference>
<proteinExistence type="predicted"/>
<organism evidence="1 2">
    <name type="scientific">Marinobacter excellens HL-55</name>
    <dbReference type="NCBI Taxonomy" id="1305731"/>
    <lineage>
        <taxon>Bacteria</taxon>
        <taxon>Pseudomonadati</taxon>
        <taxon>Pseudomonadota</taxon>
        <taxon>Gammaproteobacteria</taxon>
        <taxon>Pseudomonadales</taxon>
        <taxon>Marinobacteraceae</taxon>
        <taxon>Marinobacter</taxon>
    </lineage>
</organism>
<gene>
    <name evidence="1" type="ORF">HLUCCX14_06025</name>
</gene>
<dbReference type="PATRIC" id="fig|1305731.5.peg.2712"/>
<protein>
    <submittedName>
        <fullName evidence="1">Uncharacterized protein</fullName>
    </submittedName>
</protein>
<name>A0A0P7ZJ45_9GAMM</name>
<sequence>MATTKRRKQQMERQLIVTLTEACETAKAEIPGFSWLTHDNGNQEFPAELRVTWIFDTEANLDRALVNGDDQRMRALTRAAFEETGIDPKLAPSCLQFDSEEACGKAQDGDWIARLAQIRRARH</sequence>